<dbReference type="EMBL" id="JAGIOO010000001">
    <property type="protein sequence ID" value="MBP2472535.1"/>
    <property type="molecule type" value="Genomic_DNA"/>
</dbReference>
<dbReference type="PIRSF" id="PIRSF001220">
    <property type="entry name" value="L-ASNase_gatD"/>
    <property type="match status" value="1"/>
</dbReference>
<organism evidence="9 10">
    <name type="scientific">Crossiella equi</name>
    <dbReference type="NCBI Taxonomy" id="130796"/>
    <lineage>
        <taxon>Bacteria</taxon>
        <taxon>Bacillati</taxon>
        <taxon>Actinomycetota</taxon>
        <taxon>Actinomycetes</taxon>
        <taxon>Pseudonocardiales</taxon>
        <taxon>Pseudonocardiaceae</taxon>
        <taxon>Crossiella</taxon>
    </lineage>
</organism>
<accession>A0ABS5A7I3</accession>
<feature type="active site" evidence="5">
    <location>
        <position position="12"/>
    </location>
</feature>
<dbReference type="Pfam" id="PF00710">
    <property type="entry name" value="Asparaginase"/>
    <property type="match status" value="1"/>
</dbReference>
<evidence type="ECO:0000256" key="2">
    <source>
        <dbReference type="ARBA" id="ARBA00012920"/>
    </source>
</evidence>
<dbReference type="SMART" id="SM00870">
    <property type="entry name" value="Asparaginase"/>
    <property type="match status" value="1"/>
</dbReference>
<dbReference type="InterPro" id="IPR027473">
    <property type="entry name" value="L-asparaginase_C"/>
</dbReference>
<gene>
    <name evidence="9" type="ORF">JOF53_001407</name>
</gene>
<dbReference type="InterPro" id="IPR020827">
    <property type="entry name" value="Asparaginase/glutaminase_AS1"/>
</dbReference>
<comment type="catalytic activity">
    <reaction evidence="4">
        <text>L-asparagine + H2O = L-aspartate + NH4(+)</text>
        <dbReference type="Rhea" id="RHEA:21016"/>
        <dbReference type="ChEBI" id="CHEBI:15377"/>
        <dbReference type="ChEBI" id="CHEBI:28938"/>
        <dbReference type="ChEBI" id="CHEBI:29991"/>
        <dbReference type="ChEBI" id="CHEBI:58048"/>
        <dbReference type="EC" id="3.5.1.1"/>
    </reaction>
</comment>
<dbReference type="CDD" id="cd08964">
    <property type="entry name" value="L-asparaginase_II"/>
    <property type="match status" value="1"/>
</dbReference>
<evidence type="ECO:0000256" key="1">
    <source>
        <dbReference type="ARBA" id="ARBA00010518"/>
    </source>
</evidence>
<comment type="caution">
    <text evidence="9">The sequence shown here is derived from an EMBL/GenBank/DDBJ whole genome shotgun (WGS) entry which is preliminary data.</text>
</comment>
<dbReference type="InterPro" id="IPR037152">
    <property type="entry name" value="L-asparaginase_N_sf"/>
</dbReference>
<dbReference type="Proteomes" id="UP001519363">
    <property type="component" value="Unassembled WGS sequence"/>
</dbReference>
<dbReference type="EC" id="3.5.1.1" evidence="2"/>
<protein>
    <recommendedName>
        <fullName evidence="2">asparaginase</fullName>
        <ecNumber evidence="2">3.5.1.1</ecNumber>
    </recommendedName>
</protein>
<evidence type="ECO:0000259" key="8">
    <source>
        <dbReference type="Pfam" id="PF17763"/>
    </source>
</evidence>
<dbReference type="PROSITE" id="PS00144">
    <property type="entry name" value="ASN_GLN_ASE_1"/>
    <property type="match status" value="1"/>
</dbReference>
<dbReference type="PANTHER" id="PTHR11707">
    <property type="entry name" value="L-ASPARAGINASE"/>
    <property type="match status" value="1"/>
</dbReference>
<evidence type="ECO:0000313" key="9">
    <source>
        <dbReference type="EMBL" id="MBP2472535.1"/>
    </source>
</evidence>
<evidence type="ECO:0000256" key="5">
    <source>
        <dbReference type="PROSITE-ProRule" id="PRU10099"/>
    </source>
</evidence>
<proteinExistence type="inferred from homology"/>
<feature type="domain" description="L-asparaginase N-terminal" evidence="7">
    <location>
        <begin position="3"/>
        <end position="182"/>
    </location>
</feature>
<dbReference type="Pfam" id="PF17763">
    <property type="entry name" value="Asparaginase_C"/>
    <property type="match status" value="1"/>
</dbReference>
<keyword evidence="3 9" id="KW-0378">Hydrolase</keyword>
<dbReference type="InterPro" id="IPR036152">
    <property type="entry name" value="Asp/glu_Ase-like_sf"/>
</dbReference>
<sequence length="317" mass="32159">MGKLVVMATGGTISSTPTEAGLAAGLSGRAVLASLPAPAPLPVEVVDVFTVDSSAITLSQQINLLHQVRAALADPNVCGVVVTHGTDTMEETAFLLDLHHDDPRPVVFTGSQLPLGDPGSDAPGNLADAFAVARTARDRGVLIVFGGTVHAARGTVKHHTLHPDAYRDPSNEPLGRIVDGEVLLGPPTPRPAPLPVPELVEPPRVDILTHHTGGDAVLLRASVTAGARGIVLAGAGAGNVNPEVAEAVREATRAGVLVAVTSRTAAGPVLPIYTSATELGRAGAVFTGTLRAAQARIAVVSALLAGAPERLAELLAA</sequence>
<dbReference type="PRINTS" id="PR00139">
    <property type="entry name" value="ASNGLNASE"/>
</dbReference>
<comment type="similarity">
    <text evidence="1">Belongs to the asparaginase 1 family.</text>
</comment>
<dbReference type="GO" id="GO:0004067">
    <property type="term" value="F:asparaginase activity"/>
    <property type="evidence" value="ECO:0007669"/>
    <property type="project" value="UniProtKB-EC"/>
</dbReference>
<dbReference type="InterPro" id="IPR040919">
    <property type="entry name" value="Asparaginase_C"/>
</dbReference>
<dbReference type="Gene3D" id="3.40.50.40">
    <property type="match status" value="1"/>
</dbReference>
<dbReference type="PROSITE" id="PS51732">
    <property type="entry name" value="ASN_GLN_ASE_3"/>
    <property type="match status" value="1"/>
</dbReference>
<dbReference type="PIRSF" id="PIRSF500176">
    <property type="entry name" value="L_ASNase"/>
    <property type="match status" value="1"/>
</dbReference>
<dbReference type="RefSeq" id="WP_209706488.1">
    <property type="nucleotide sequence ID" value="NZ_JAGIOO010000001.1"/>
</dbReference>
<dbReference type="InterPro" id="IPR006034">
    <property type="entry name" value="Asparaginase/glutaminase-like"/>
</dbReference>
<name>A0ABS5A7I3_9PSEU</name>
<keyword evidence="10" id="KW-1185">Reference proteome</keyword>
<dbReference type="InterPro" id="IPR027474">
    <property type="entry name" value="L-asparaginase_N"/>
</dbReference>
<dbReference type="SUPFAM" id="SSF53774">
    <property type="entry name" value="Glutaminase/Asparaginase"/>
    <property type="match status" value="1"/>
</dbReference>
<evidence type="ECO:0000256" key="6">
    <source>
        <dbReference type="PROSITE-ProRule" id="PRU10100"/>
    </source>
</evidence>
<dbReference type="PROSITE" id="PS00917">
    <property type="entry name" value="ASN_GLN_ASE_2"/>
    <property type="match status" value="1"/>
</dbReference>
<feature type="domain" description="Asparaginase/glutaminase C-terminal" evidence="8">
    <location>
        <begin position="204"/>
        <end position="306"/>
    </location>
</feature>
<dbReference type="PANTHER" id="PTHR11707:SF28">
    <property type="entry name" value="60 KDA LYSOPHOSPHOLIPASE"/>
    <property type="match status" value="1"/>
</dbReference>
<evidence type="ECO:0000313" key="10">
    <source>
        <dbReference type="Proteomes" id="UP001519363"/>
    </source>
</evidence>
<dbReference type="SFLD" id="SFLDS00057">
    <property type="entry name" value="Glutaminase/Asparaginase"/>
    <property type="match status" value="1"/>
</dbReference>
<dbReference type="InterPro" id="IPR027475">
    <property type="entry name" value="Asparaginase/glutaminase_AS2"/>
</dbReference>
<reference evidence="9 10" key="1">
    <citation type="submission" date="2021-03" db="EMBL/GenBank/DDBJ databases">
        <title>Sequencing the genomes of 1000 actinobacteria strains.</title>
        <authorList>
            <person name="Klenk H.-P."/>
        </authorList>
    </citation>
    <scope>NUCLEOTIDE SEQUENCE [LARGE SCALE GENOMIC DNA]</scope>
    <source>
        <strain evidence="9 10">DSM 44580</strain>
    </source>
</reference>
<dbReference type="Gene3D" id="3.40.50.1170">
    <property type="entry name" value="L-asparaginase, N-terminal domain"/>
    <property type="match status" value="1"/>
</dbReference>
<dbReference type="InterPro" id="IPR004550">
    <property type="entry name" value="AsnASE_II"/>
</dbReference>
<evidence type="ECO:0000259" key="7">
    <source>
        <dbReference type="Pfam" id="PF00710"/>
    </source>
</evidence>
<evidence type="ECO:0000256" key="4">
    <source>
        <dbReference type="ARBA" id="ARBA00049366"/>
    </source>
</evidence>
<evidence type="ECO:0000256" key="3">
    <source>
        <dbReference type="ARBA" id="ARBA00022801"/>
    </source>
</evidence>
<feature type="active site" evidence="6">
    <location>
        <position position="86"/>
    </location>
</feature>